<evidence type="ECO:0000256" key="1">
    <source>
        <dbReference type="ARBA" id="ARBA00022729"/>
    </source>
</evidence>
<proteinExistence type="predicted"/>
<organism evidence="3 4">
    <name type="scientific">Caballeronia sordidicola</name>
    <name type="common">Burkholderia sordidicola</name>
    <dbReference type="NCBI Taxonomy" id="196367"/>
    <lineage>
        <taxon>Bacteria</taxon>
        <taxon>Pseudomonadati</taxon>
        <taxon>Pseudomonadota</taxon>
        <taxon>Betaproteobacteria</taxon>
        <taxon>Burkholderiales</taxon>
        <taxon>Burkholderiaceae</taxon>
        <taxon>Caballeronia</taxon>
    </lineage>
</organism>
<accession>A0A242N5F3</accession>
<dbReference type="AlphaFoldDB" id="A0A242N5F3"/>
<keyword evidence="1 2" id="KW-0732">Signal</keyword>
<dbReference type="Proteomes" id="UP000194546">
    <property type="component" value="Unassembled WGS sequence"/>
</dbReference>
<evidence type="ECO:0000313" key="3">
    <source>
        <dbReference type="EMBL" id="OTP78905.1"/>
    </source>
</evidence>
<dbReference type="PANTHER" id="PTHR30222:SF2">
    <property type="entry name" value="ABC TRANSPORTER SUBSTRATE-BINDING PROTEIN"/>
    <property type="match status" value="1"/>
</dbReference>
<dbReference type="CDD" id="cd13589">
    <property type="entry name" value="PBP2_polyamine_RpCGA009"/>
    <property type="match status" value="1"/>
</dbReference>
<dbReference type="EMBL" id="NBTY01000038">
    <property type="protein sequence ID" value="OTP78905.1"/>
    <property type="molecule type" value="Genomic_DNA"/>
</dbReference>
<dbReference type="InterPro" id="IPR006059">
    <property type="entry name" value="SBP"/>
</dbReference>
<comment type="caution">
    <text evidence="3">The sequence shown here is derived from an EMBL/GenBank/DDBJ whole genome shotgun (WGS) entry which is preliminary data.</text>
</comment>
<evidence type="ECO:0000256" key="2">
    <source>
        <dbReference type="SAM" id="SignalP"/>
    </source>
</evidence>
<gene>
    <name evidence="3" type="ORF">PAMC26510_07065</name>
</gene>
<feature type="signal peptide" evidence="2">
    <location>
        <begin position="1"/>
        <end position="28"/>
    </location>
</feature>
<protein>
    <submittedName>
        <fullName evidence="3">ABC transporter, periplasmic spermidine putrescine-binding protein PotD</fullName>
    </submittedName>
</protein>
<dbReference type="PANTHER" id="PTHR30222">
    <property type="entry name" value="SPERMIDINE/PUTRESCINE-BINDING PERIPLASMIC PROTEIN"/>
    <property type="match status" value="1"/>
</dbReference>
<feature type="chain" id="PRO_5012896278" evidence="2">
    <location>
        <begin position="29"/>
        <end position="358"/>
    </location>
</feature>
<reference evidence="3 4" key="1">
    <citation type="submission" date="2017-03" db="EMBL/GenBank/DDBJ databases">
        <title>Genome analysis of strain PAMC 26510.</title>
        <authorList>
            <person name="Oh H.-M."/>
            <person name="Yang J.-A."/>
        </authorList>
    </citation>
    <scope>NUCLEOTIDE SEQUENCE [LARGE SCALE GENOMIC DNA]</scope>
    <source>
        <strain evidence="3 4">PAMC 26510</strain>
    </source>
</reference>
<dbReference type="Pfam" id="PF13416">
    <property type="entry name" value="SBP_bac_8"/>
    <property type="match status" value="1"/>
</dbReference>
<name>A0A242N5F3_CABSO</name>
<dbReference type="RefSeq" id="WP_086380912.1">
    <property type="nucleotide sequence ID" value="NZ_NBTY01000038.1"/>
</dbReference>
<dbReference type="Gene3D" id="3.40.190.10">
    <property type="entry name" value="Periplasmic binding protein-like II"/>
    <property type="match status" value="2"/>
</dbReference>
<dbReference type="SUPFAM" id="SSF53850">
    <property type="entry name" value="Periplasmic binding protein-like II"/>
    <property type="match status" value="1"/>
</dbReference>
<evidence type="ECO:0000313" key="4">
    <source>
        <dbReference type="Proteomes" id="UP000194546"/>
    </source>
</evidence>
<sequence length="358" mass="39060">MNKKFFTAKPIRSLICLAVGVFVSTAHAETMTATSWGGAYSKSQIEAMQKPFTASTGIQILPEEYNGGLAEIQAQVKTGNVKWDVVDVELAEALRGCDDGLFETIDASRLPAGADGVPAAQDFIKGRLTKCAVGSVFYSNVVAYDKARYPGSGPKKIEDFFDLKKFPGKRGLKKEPNVNLEMALLADGVKPDDVYNVLSTPKGLDRAFAKLDTIKKNVVWWQAGAQPAQLLASGEVAMTTVYHGRIYDADMKDGKNFAIVWDGQVQVPDLFVIVKGSKHVAAAQDFIRFATGTKPLADQTKFIPYGPSRKSSMAFVSADVKPWLPNADHAGRSMSTNAEWWADHADDVNQRFANWLAQ</sequence>